<dbReference type="GO" id="GO:0016887">
    <property type="term" value="F:ATP hydrolysis activity"/>
    <property type="evidence" value="ECO:0007669"/>
    <property type="project" value="TreeGrafter"/>
</dbReference>
<keyword evidence="3" id="KW-1185">Reference proteome</keyword>
<organism evidence="2 3">
    <name type="scientific">Arthrobacter cavernae</name>
    <dbReference type="NCBI Taxonomy" id="2817681"/>
    <lineage>
        <taxon>Bacteria</taxon>
        <taxon>Bacillati</taxon>
        <taxon>Actinomycetota</taxon>
        <taxon>Actinomycetes</taxon>
        <taxon>Micrococcales</taxon>
        <taxon>Micrococcaceae</taxon>
        <taxon>Arthrobacter</taxon>
    </lineage>
</organism>
<evidence type="ECO:0000313" key="3">
    <source>
        <dbReference type="Proteomes" id="UP000664164"/>
    </source>
</evidence>
<dbReference type="RefSeq" id="WP_207615022.1">
    <property type="nucleotide sequence ID" value="NZ_JAFNLL010000007.1"/>
</dbReference>
<dbReference type="Proteomes" id="UP000664164">
    <property type="component" value="Unassembled WGS sequence"/>
</dbReference>
<dbReference type="PANTHER" id="PTHR43384:SF13">
    <property type="entry name" value="SLR0110 PROTEIN"/>
    <property type="match status" value="1"/>
</dbReference>
<accession>A0A939HDJ7</accession>
<dbReference type="AlphaFoldDB" id="A0A939HDJ7"/>
<name>A0A939HDJ7_9MICC</name>
<dbReference type="Gene3D" id="3.40.50.300">
    <property type="entry name" value="P-loop containing nucleotide triphosphate hydrolases"/>
    <property type="match status" value="1"/>
</dbReference>
<dbReference type="InterPro" id="IPR025669">
    <property type="entry name" value="AAA_dom"/>
</dbReference>
<comment type="caution">
    <text evidence="2">The sequence shown here is derived from an EMBL/GenBank/DDBJ whole genome shotgun (WGS) entry which is preliminary data.</text>
</comment>
<evidence type="ECO:0000313" key="2">
    <source>
        <dbReference type="EMBL" id="MBO1267214.1"/>
    </source>
</evidence>
<reference evidence="2" key="1">
    <citation type="submission" date="2021-03" db="EMBL/GenBank/DDBJ databases">
        <title>A new species, PO-11, isolated from a karst cave deposit.</title>
        <authorList>
            <person name="Zhaoxiaoyong W."/>
        </authorList>
    </citation>
    <scope>NUCLEOTIDE SEQUENCE</scope>
    <source>
        <strain evidence="2">PO-11</strain>
    </source>
</reference>
<dbReference type="Pfam" id="PF13614">
    <property type="entry name" value="AAA_31"/>
    <property type="match status" value="1"/>
</dbReference>
<protein>
    <submittedName>
        <fullName evidence="2">AAA family ATPase</fullName>
    </submittedName>
</protein>
<dbReference type="InterPro" id="IPR050625">
    <property type="entry name" value="ParA/MinD_ATPase"/>
</dbReference>
<gene>
    <name evidence="2" type="ORF">J1902_04330</name>
</gene>
<dbReference type="EMBL" id="JAFNLL010000007">
    <property type="protein sequence ID" value="MBO1267214.1"/>
    <property type="molecule type" value="Genomic_DNA"/>
</dbReference>
<dbReference type="GO" id="GO:0005524">
    <property type="term" value="F:ATP binding"/>
    <property type="evidence" value="ECO:0007669"/>
    <property type="project" value="TreeGrafter"/>
</dbReference>
<feature type="domain" description="AAA" evidence="1">
    <location>
        <begin position="147"/>
        <end position="310"/>
    </location>
</feature>
<dbReference type="GO" id="GO:0051782">
    <property type="term" value="P:negative regulation of cell division"/>
    <property type="evidence" value="ECO:0007669"/>
    <property type="project" value="TreeGrafter"/>
</dbReference>
<dbReference type="PANTHER" id="PTHR43384">
    <property type="entry name" value="SEPTUM SITE-DETERMINING PROTEIN MIND HOMOLOG, CHLOROPLASTIC-RELATED"/>
    <property type="match status" value="1"/>
</dbReference>
<dbReference type="GO" id="GO:0005829">
    <property type="term" value="C:cytosol"/>
    <property type="evidence" value="ECO:0007669"/>
    <property type="project" value="TreeGrafter"/>
</dbReference>
<proteinExistence type="predicted"/>
<sequence>MSRFVLITPDHDFERRVRSATAGMSGSLQWFQADYLPEGPRDILDQLLGEPPEVMILGPGLEINDSLKHASLLDLQFPEISVVLAVEQSPELVLAAMRSGVRDILSPAADPDSIRVMVERASLAAAGRRRGLAPSAAEASPQSSGGRVIAVMSPKGGVGKTTVATNLAVGLGGLAPMGVVIVDLDLQFGDVASGLLLDPERTITDAVLGPASQDSMVLKTYLSVHPASIYALCAPRNPVEMDRINAEHVTRLLEQLRQEFQYVVIDTAPGLGEHVLAALENATDAVWVCGMDIPSIRGLRTGLHILDELQLLPEHRHVVLNMADPKSGLALADVEATIGVPVDVAIPRSRTLPFSTNKGVPLLQDGARDPATKGLRLLVNRFKPNWEARSHKQLHRRAVVR</sequence>
<dbReference type="SUPFAM" id="SSF52540">
    <property type="entry name" value="P-loop containing nucleoside triphosphate hydrolases"/>
    <property type="match status" value="1"/>
</dbReference>
<dbReference type="GO" id="GO:0009898">
    <property type="term" value="C:cytoplasmic side of plasma membrane"/>
    <property type="evidence" value="ECO:0007669"/>
    <property type="project" value="TreeGrafter"/>
</dbReference>
<evidence type="ECO:0000259" key="1">
    <source>
        <dbReference type="Pfam" id="PF13614"/>
    </source>
</evidence>
<dbReference type="Gene3D" id="3.40.50.2300">
    <property type="match status" value="1"/>
</dbReference>
<dbReference type="InterPro" id="IPR027417">
    <property type="entry name" value="P-loop_NTPase"/>
</dbReference>